<dbReference type="PANTHER" id="PTHR10322">
    <property type="entry name" value="DNA POLYMERASE CATALYTIC SUBUNIT"/>
    <property type="match status" value="1"/>
</dbReference>
<dbReference type="Proteomes" id="UP000232791">
    <property type="component" value="Segment"/>
</dbReference>
<evidence type="ECO:0000256" key="3">
    <source>
        <dbReference type="ARBA" id="ARBA00012417"/>
    </source>
</evidence>
<evidence type="ECO:0000256" key="5">
    <source>
        <dbReference type="ARBA" id="ARBA00022695"/>
    </source>
</evidence>
<dbReference type="InterPro" id="IPR043502">
    <property type="entry name" value="DNA/RNA_pol_sf"/>
</dbReference>
<dbReference type="GO" id="GO:0006261">
    <property type="term" value="P:DNA-templated DNA replication"/>
    <property type="evidence" value="ECO:0007669"/>
    <property type="project" value="TreeGrafter"/>
</dbReference>
<evidence type="ECO:0000313" key="13">
    <source>
        <dbReference type="EMBL" id="AKS25440.1"/>
    </source>
</evidence>
<dbReference type="PANTHER" id="PTHR10322:SF23">
    <property type="entry name" value="DNA POLYMERASE DELTA CATALYTIC SUBUNIT"/>
    <property type="match status" value="1"/>
</dbReference>
<evidence type="ECO:0000256" key="6">
    <source>
        <dbReference type="ARBA" id="ARBA00022932"/>
    </source>
</evidence>
<dbReference type="GO" id="GO:0003887">
    <property type="term" value="F:DNA-directed DNA polymerase activity"/>
    <property type="evidence" value="ECO:0007669"/>
    <property type="project" value="UniProtKB-KW"/>
</dbReference>
<dbReference type="InterPro" id="IPR006134">
    <property type="entry name" value="DNA-dir_DNA_pol_B_multi_dom"/>
</dbReference>
<feature type="domain" description="DNA-directed DNA polymerase family B multifunctional" evidence="11">
    <location>
        <begin position="565"/>
        <end position="933"/>
    </location>
</feature>
<dbReference type="SUPFAM" id="SSF56672">
    <property type="entry name" value="DNA/RNA polymerases"/>
    <property type="match status" value="1"/>
</dbReference>
<dbReference type="InterPro" id="IPR050240">
    <property type="entry name" value="DNA_pol_type-B"/>
</dbReference>
<dbReference type="Pfam" id="PF00136">
    <property type="entry name" value="DNA_pol_B"/>
    <property type="match status" value="1"/>
</dbReference>
<name>A0A0K0WS98_9BBAC</name>
<accession>A0A0K0WS98</accession>
<evidence type="ECO:0000256" key="2">
    <source>
        <dbReference type="ARBA" id="ARBA00005755"/>
    </source>
</evidence>
<dbReference type="InterPro" id="IPR012337">
    <property type="entry name" value="RNaseH-like_sf"/>
</dbReference>
<feature type="compositionally biased region" description="Acidic residues" evidence="10">
    <location>
        <begin position="513"/>
        <end position="531"/>
    </location>
</feature>
<keyword evidence="7" id="KW-0235">DNA replication</keyword>
<organism evidence="13 14">
    <name type="scientific">Clostera anastomosis granulovirus B</name>
    <dbReference type="NCBI Taxonomy" id="1986290"/>
    <lineage>
        <taxon>Viruses</taxon>
        <taxon>Viruses incertae sedis</taxon>
        <taxon>Naldaviricetes</taxon>
        <taxon>Lefavirales</taxon>
        <taxon>Baculoviridae</taxon>
        <taxon>Betabaculovirus</taxon>
        <taxon>Betabaculovirus alterclanastomosis</taxon>
    </lineage>
</organism>
<evidence type="ECO:0000259" key="12">
    <source>
        <dbReference type="Pfam" id="PF03104"/>
    </source>
</evidence>
<keyword evidence="8" id="KW-0238">DNA-binding</keyword>
<evidence type="ECO:0000256" key="7">
    <source>
        <dbReference type="ARBA" id="ARBA00023109"/>
    </source>
</evidence>
<evidence type="ECO:0000313" key="14">
    <source>
        <dbReference type="Proteomes" id="UP000232791"/>
    </source>
</evidence>
<dbReference type="InterPro" id="IPR023211">
    <property type="entry name" value="DNA_pol_palm_dom_sf"/>
</dbReference>
<evidence type="ECO:0000256" key="4">
    <source>
        <dbReference type="ARBA" id="ARBA00022679"/>
    </source>
</evidence>
<dbReference type="Pfam" id="PF03104">
    <property type="entry name" value="DNA_pol_B_exo1"/>
    <property type="match status" value="1"/>
</dbReference>
<keyword evidence="7" id="KW-1194">Viral DNA replication</keyword>
<dbReference type="OrthoDB" id="165at10239"/>
<evidence type="ECO:0000256" key="10">
    <source>
        <dbReference type="SAM" id="MobiDB-lite"/>
    </source>
</evidence>
<comment type="catalytic activity">
    <reaction evidence="9">
        <text>DNA(n) + a 2'-deoxyribonucleoside 5'-triphosphate = DNA(n+1) + diphosphate</text>
        <dbReference type="Rhea" id="RHEA:22508"/>
        <dbReference type="Rhea" id="RHEA-COMP:17339"/>
        <dbReference type="Rhea" id="RHEA-COMP:17340"/>
        <dbReference type="ChEBI" id="CHEBI:33019"/>
        <dbReference type="ChEBI" id="CHEBI:61560"/>
        <dbReference type="ChEBI" id="CHEBI:173112"/>
        <dbReference type="EC" id="2.7.7.7"/>
    </reaction>
</comment>
<dbReference type="GO" id="GO:0000166">
    <property type="term" value="F:nucleotide binding"/>
    <property type="evidence" value="ECO:0007669"/>
    <property type="project" value="InterPro"/>
</dbReference>
<dbReference type="Gene3D" id="1.10.132.60">
    <property type="entry name" value="DNA polymerase family B, C-terminal domain"/>
    <property type="match status" value="1"/>
</dbReference>
<keyword evidence="4" id="KW-0808">Transferase</keyword>
<dbReference type="SMART" id="SM00486">
    <property type="entry name" value="POLBc"/>
    <property type="match status" value="1"/>
</dbReference>
<sequence length="1071" mass="123766">MSSEGLLKRKAAVDAGEKEAITTKIGRVDALQSIKSRADFKICFDVDQLINGVLPSANQTYDNNTPFLITRLRYDSGFLYLFLTGANNVQFYFRAACTIYSYKRCFHNRTPCPFKCKPYKSMVVTGLKERECHRVNVYKIDREKCKPDDAFILDEFCTNENRIQMQLGIYEGDYVCFKNGVRVNEHGCVVGMLSSLEKINVKDIKTPIDVIAGCYDLETYTNLQSFSNAKIDPIITISYVLQTHDAIKRYCFINTQGQHFELDDPVDCDAEYVDGEVYVVPCHNERDMIVSFLKLLFRSNPDDILDYNGDKFDIPYLLQRAEILSIDKKFVQRYDLPPQEMNTVLVNTKFGYSFNNYFMKYFNHVDLYQYVKGSFDCNKMENLKLDTVASYYLKVGKVELSVREMMALYNERKFAKIVKYNVRDSILPLQMFRKCKISNKLYADASLLYLTRDDSTLTIWRKINLALFNRALNNTTITSNQPDEYFFNKCDLTKIMHRKKHGGATNKRNINNNDDDETDCESGEDEDDENNDSNCNKNEEGELIDFSNLDRSRVPTHQIPSNAIALCDLKTRMKYTGGKVLSPVPGFYKLIFTLDFSQLYTSIMIHFLCCLSNLFYGADNKLYLQHNENAVTTKFLKEMANNRAEYKKEMRNHEPDSFTYNMYDSWQNAAKLVCNSQYGWFGLVCKPLANFITSQGRLKLDEAQVFIKSLNENERIKRKWNLSRFRVDVVYGDTDSNFVSADILPDEFEQMGGMTAFRQLIVEDILKPLNDLWSGSFKMELENIMLGTLIRGKKSYMCIKMNGGLYKRGLNVKKDTPLFLRNAFDAVYISILKGHSLDCALNELVNTLKKKCDDFCAANCEEYAFSQTLNETKNGVGTNSITIAYMLYMMLRNDANTKYVPSSGDRIPYLLIDKAEKRVRDCAKPTQLYTDNDIMSWKKHIGIVNTFFNDLMSMLGNDTLFVYAFQEICLYWQKQQRFGVVYPHIKTLTMSRIKDIVSKELNVKNKKLLADDMVTEMLAKHQQKYIHSHEFTLTVRPPTYKIPINQFNTDCPVCNNMGVSAVNKVKVLKLK</sequence>
<evidence type="ECO:0000256" key="9">
    <source>
        <dbReference type="ARBA" id="ARBA00049244"/>
    </source>
</evidence>
<dbReference type="GO" id="GO:0003677">
    <property type="term" value="F:DNA binding"/>
    <property type="evidence" value="ECO:0007669"/>
    <property type="project" value="UniProtKB-KW"/>
</dbReference>
<evidence type="ECO:0000256" key="8">
    <source>
        <dbReference type="ARBA" id="ARBA00023125"/>
    </source>
</evidence>
<dbReference type="InterPro" id="IPR042087">
    <property type="entry name" value="DNA_pol_B_thumb"/>
</dbReference>
<proteinExistence type="inferred from homology"/>
<feature type="region of interest" description="Disordered" evidence="10">
    <location>
        <begin position="501"/>
        <end position="539"/>
    </location>
</feature>
<evidence type="ECO:0000256" key="1">
    <source>
        <dbReference type="ARBA" id="ARBA00002701"/>
    </source>
</evidence>
<dbReference type="Gene3D" id="1.10.287.690">
    <property type="entry name" value="Helix hairpin bin"/>
    <property type="match status" value="1"/>
</dbReference>
<comment type="similarity">
    <text evidence="2">Belongs to the DNA polymerase type-B family.</text>
</comment>
<keyword evidence="5" id="KW-0548">Nucleotidyltransferase</keyword>
<dbReference type="EC" id="2.7.7.7" evidence="3"/>
<reference evidence="13 14" key="1">
    <citation type="journal article" date="2015" name="PLoS ONE">
        <title>The Complete Genome of a New Betabaculovirus from Clostera anastomosis.</title>
        <authorList>
            <person name="Yin F."/>
            <person name="Zhu Z."/>
            <person name="Liu X."/>
            <person name="Hou D."/>
            <person name="Wang J."/>
            <person name="Zhang L."/>
            <person name="Wang M."/>
            <person name="Kou Z."/>
            <person name="Wang H."/>
            <person name="Deng F."/>
            <person name="Hu Z."/>
        </authorList>
    </citation>
    <scope>NUCLEOTIDE SEQUENCE [LARGE SCALE GENOMIC DNA]</scope>
    <source>
        <strain evidence="13 14">ClasGV-B</strain>
    </source>
</reference>
<dbReference type="EMBL" id="KR091910">
    <property type="protein sequence ID" value="AKS25440.1"/>
    <property type="molecule type" value="Genomic_DNA"/>
</dbReference>
<protein>
    <recommendedName>
        <fullName evidence="3">DNA-directed DNA polymerase</fullName>
        <ecNumber evidence="3">2.7.7.7</ecNumber>
    </recommendedName>
</protein>
<keyword evidence="14" id="KW-1185">Reference proteome</keyword>
<comment type="function">
    <text evidence="1">Replicates the viral genome, host DNA polymerases cannot substitute for the viral enzyme in this process.</text>
</comment>
<feature type="domain" description="DNA-directed DNA polymerase family B exonuclease" evidence="12">
    <location>
        <begin position="203"/>
        <end position="388"/>
    </location>
</feature>
<dbReference type="InterPro" id="IPR006133">
    <property type="entry name" value="DNA-dir_DNA_pol_B_exonuc"/>
</dbReference>
<dbReference type="SUPFAM" id="SSF53098">
    <property type="entry name" value="Ribonuclease H-like"/>
    <property type="match status" value="1"/>
</dbReference>
<gene>
    <name evidence="13" type="ORF">clas97</name>
</gene>
<dbReference type="Gene3D" id="3.90.1600.10">
    <property type="entry name" value="Palm domain of DNA polymerase"/>
    <property type="match status" value="1"/>
</dbReference>
<keyword evidence="6" id="KW-0239">DNA-directed DNA polymerase</keyword>
<dbReference type="GO" id="GO:0039693">
    <property type="term" value="P:viral DNA genome replication"/>
    <property type="evidence" value="ECO:0007669"/>
    <property type="project" value="UniProtKB-KW"/>
</dbReference>
<dbReference type="PRINTS" id="PR00106">
    <property type="entry name" value="DNAPOLB"/>
</dbReference>
<dbReference type="InterPro" id="IPR006172">
    <property type="entry name" value="DNA-dir_DNA_pol_B"/>
</dbReference>
<dbReference type="Gene3D" id="3.30.420.10">
    <property type="entry name" value="Ribonuclease H-like superfamily/Ribonuclease H"/>
    <property type="match status" value="1"/>
</dbReference>
<dbReference type="InterPro" id="IPR036397">
    <property type="entry name" value="RNaseH_sf"/>
</dbReference>
<evidence type="ECO:0000259" key="11">
    <source>
        <dbReference type="Pfam" id="PF00136"/>
    </source>
</evidence>